<dbReference type="InterPro" id="IPR008974">
    <property type="entry name" value="TRAF-like"/>
</dbReference>
<keyword evidence="3" id="KW-1185">Reference proteome</keyword>
<dbReference type="SMART" id="SM00061">
    <property type="entry name" value="MATH"/>
    <property type="match status" value="2"/>
</dbReference>
<dbReference type="EMBL" id="OU503049">
    <property type="protein sequence ID" value="CAI9776383.1"/>
    <property type="molecule type" value="Genomic_DNA"/>
</dbReference>
<reference evidence="2" key="1">
    <citation type="submission" date="2023-05" db="EMBL/GenBank/DDBJ databases">
        <authorList>
            <person name="Huff M."/>
        </authorList>
    </citation>
    <scope>NUCLEOTIDE SEQUENCE</scope>
</reference>
<evidence type="ECO:0000313" key="2">
    <source>
        <dbReference type="EMBL" id="CAI9776383.1"/>
    </source>
</evidence>
<proteinExistence type="predicted"/>
<feature type="domain" description="MATH" evidence="1">
    <location>
        <begin position="206"/>
        <end position="327"/>
    </location>
</feature>
<organism evidence="2 3">
    <name type="scientific">Fraxinus pennsylvanica</name>
    <dbReference type="NCBI Taxonomy" id="56036"/>
    <lineage>
        <taxon>Eukaryota</taxon>
        <taxon>Viridiplantae</taxon>
        <taxon>Streptophyta</taxon>
        <taxon>Embryophyta</taxon>
        <taxon>Tracheophyta</taxon>
        <taxon>Spermatophyta</taxon>
        <taxon>Magnoliopsida</taxon>
        <taxon>eudicotyledons</taxon>
        <taxon>Gunneridae</taxon>
        <taxon>Pentapetalae</taxon>
        <taxon>asterids</taxon>
        <taxon>lamiids</taxon>
        <taxon>Lamiales</taxon>
        <taxon>Oleaceae</taxon>
        <taxon>Oleeae</taxon>
        <taxon>Fraxinus</taxon>
    </lineage>
</organism>
<evidence type="ECO:0000313" key="3">
    <source>
        <dbReference type="Proteomes" id="UP000834106"/>
    </source>
</evidence>
<dbReference type="PANTHER" id="PTHR46162:SF20">
    <property type="entry name" value="UBIQUITIN CARBOXYL-TERMINAL HYDROLASE 7-LIKE ISOFORM X1"/>
    <property type="match status" value="1"/>
</dbReference>
<accession>A0AAD2E511</accession>
<dbReference type="SUPFAM" id="SSF49599">
    <property type="entry name" value="TRAF domain-like"/>
    <property type="match status" value="2"/>
</dbReference>
<dbReference type="Proteomes" id="UP000834106">
    <property type="component" value="Chromosome 14"/>
</dbReference>
<dbReference type="InterPro" id="IPR002083">
    <property type="entry name" value="MATH/TRAF_dom"/>
</dbReference>
<protein>
    <recommendedName>
        <fullName evidence="1">MATH domain-containing protein</fullName>
    </recommendedName>
</protein>
<gene>
    <name evidence="2" type="ORF">FPE_LOCUS23813</name>
</gene>
<dbReference type="CDD" id="cd00121">
    <property type="entry name" value="MATH"/>
    <property type="match status" value="2"/>
</dbReference>
<sequence>MKHKMVSIGDDNEITFETRDFCPAHLLFKIESFSLLSENGIDKIESSEFELDDNYKWKLIIYPEGRYAKDGANHVSAYLAVENKSKPDAGWELNAVVSIFLLNHKLDKYMFKKGQRRFHLLNPEWGFSKFIVKETLTNPSNGFLVDECCVFGAEVFVVKNEGIRETLTNPSNGHLVDDSCVFGAEVFVVKNKGIRECMSILKVTNSFKHELKISKFSKLEKEWNSKEFNAGDHKWKVCVYPKGNGAQNGSHVSIFLHKVGFSSGEKVKADCSICIKNQSKIGNRKYQFNRLFSASSNSWGWPSFIPIADMKQPGCLVGDVCIIEVEISIQAVLRSLP</sequence>
<dbReference type="PANTHER" id="PTHR46162">
    <property type="entry name" value="TRAF-LIKE FAMILY PROTEIN"/>
    <property type="match status" value="1"/>
</dbReference>
<dbReference type="Gene3D" id="2.60.210.10">
    <property type="entry name" value="Apoptosis, Tumor Necrosis Factor Receptor Associated Protein 2, Chain A"/>
    <property type="match status" value="2"/>
</dbReference>
<dbReference type="Pfam" id="PF22486">
    <property type="entry name" value="MATH_2"/>
    <property type="match status" value="2"/>
</dbReference>
<dbReference type="PROSITE" id="PS50144">
    <property type="entry name" value="MATH"/>
    <property type="match status" value="2"/>
</dbReference>
<name>A0AAD2E511_9LAMI</name>
<dbReference type="AlphaFoldDB" id="A0AAD2E511"/>
<evidence type="ECO:0000259" key="1">
    <source>
        <dbReference type="PROSITE" id="PS50144"/>
    </source>
</evidence>
<feature type="domain" description="MATH" evidence="1">
    <location>
        <begin position="23"/>
        <end position="155"/>
    </location>
</feature>